<feature type="compositionally biased region" description="Polar residues" evidence="4">
    <location>
        <begin position="593"/>
        <end position="606"/>
    </location>
</feature>
<feature type="active site" description="Proton donor/acceptor" evidence="3">
    <location>
        <position position="509"/>
    </location>
</feature>
<feature type="non-terminal residue" evidence="6">
    <location>
        <position position="1"/>
    </location>
</feature>
<accession>A0A225X5U9</accession>
<protein>
    <submittedName>
        <fullName evidence="6">Metalloprotease</fullName>
    </submittedName>
</protein>
<comment type="cofactor">
    <cofactor evidence="1">
        <name>Zn(2+)</name>
        <dbReference type="ChEBI" id="CHEBI:29105"/>
    </cofactor>
</comment>
<dbReference type="InterPro" id="IPR050821">
    <property type="entry name" value="Cytosolic_carboxypeptidase"/>
</dbReference>
<comment type="caution">
    <text evidence="6">The sequence shown here is derived from an EMBL/GenBank/DDBJ whole genome shotgun (WGS) entry which is preliminary data.</text>
</comment>
<gene>
    <name evidence="6" type="ORF">PHMEG_000256</name>
</gene>
<comment type="similarity">
    <text evidence="2 3">Belongs to the peptidase M14 family.</text>
</comment>
<dbReference type="SUPFAM" id="SSF53187">
    <property type="entry name" value="Zn-dependent exopeptidases"/>
    <property type="match status" value="1"/>
</dbReference>
<keyword evidence="7" id="KW-1185">Reference proteome</keyword>
<dbReference type="PROSITE" id="PS52035">
    <property type="entry name" value="PEPTIDASE_M14"/>
    <property type="match status" value="1"/>
</dbReference>
<dbReference type="GO" id="GO:0004181">
    <property type="term" value="F:metallocarboxypeptidase activity"/>
    <property type="evidence" value="ECO:0007669"/>
    <property type="project" value="InterPro"/>
</dbReference>
<evidence type="ECO:0000256" key="2">
    <source>
        <dbReference type="ARBA" id="ARBA00005988"/>
    </source>
</evidence>
<evidence type="ECO:0000256" key="1">
    <source>
        <dbReference type="ARBA" id="ARBA00001947"/>
    </source>
</evidence>
<dbReference type="GO" id="GO:0006508">
    <property type="term" value="P:proteolysis"/>
    <property type="evidence" value="ECO:0007669"/>
    <property type="project" value="UniProtKB-KW"/>
</dbReference>
<feature type="compositionally biased region" description="Basic residues" evidence="4">
    <location>
        <begin position="686"/>
        <end position="701"/>
    </location>
</feature>
<feature type="region of interest" description="Disordered" evidence="4">
    <location>
        <begin position="585"/>
        <end position="658"/>
    </location>
</feature>
<feature type="compositionally biased region" description="Polar residues" evidence="4">
    <location>
        <begin position="891"/>
        <end position="904"/>
    </location>
</feature>
<evidence type="ECO:0000313" key="6">
    <source>
        <dbReference type="EMBL" id="OWZ24648.1"/>
    </source>
</evidence>
<dbReference type="AlphaFoldDB" id="A0A225X5U9"/>
<dbReference type="PANTHER" id="PTHR12756:SF11">
    <property type="entry name" value="CYTOSOLIC CARBOXYPEPTIDASE 1"/>
    <property type="match status" value="1"/>
</dbReference>
<feature type="compositionally biased region" description="Polar residues" evidence="4">
    <location>
        <begin position="871"/>
        <end position="884"/>
    </location>
</feature>
<evidence type="ECO:0000259" key="5">
    <source>
        <dbReference type="PROSITE" id="PS52035"/>
    </source>
</evidence>
<evidence type="ECO:0000256" key="4">
    <source>
        <dbReference type="SAM" id="MobiDB-lite"/>
    </source>
</evidence>
<dbReference type="Proteomes" id="UP000198211">
    <property type="component" value="Unassembled WGS sequence"/>
</dbReference>
<dbReference type="Gene3D" id="3.40.630.10">
    <property type="entry name" value="Zn peptidases"/>
    <property type="match status" value="1"/>
</dbReference>
<reference evidence="7" key="1">
    <citation type="submission" date="2017-03" db="EMBL/GenBank/DDBJ databases">
        <title>Phytopthora megakarya and P. palmivora, two closely related causual agents of cacao black pod achieved similar genome size and gene model numbers by different mechanisms.</title>
        <authorList>
            <person name="Ali S."/>
            <person name="Shao J."/>
            <person name="Larry D.J."/>
            <person name="Kronmiller B."/>
            <person name="Shen D."/>
            <person name="Strem M.D."/>
            <person name="Melnick R.L."/>
            <person name="Guiltinan M.J."/>
            <person name="Tyler B.M."/>
            <person name="Meinhardt L.W."/>
            <person name="Bailey B.A."/>
        </authorList>
    </citation>
    <scope>NUCLEOTIDE SEQUENCE [LARGE SCALE GENOMIC DNA]</scope>
    <source>
        <strain evidence="7">zdho120</strain>
    </source>
</reference>
<sequence>QEDQNNPEPEFVLEEPEVLEPCNLSDAETSTQFVIDAVVRRTEFVARDVNSRARIVYENTVVEDSDEKVGIPPFMLNSCAPLQDPPYFVPERTKAFCDLGSGLTFDSNFESGNLGRAIRIGEYEYDLVLRHDFNSSGQMQWFYFAVSNIHLPSASPRSGQKYRFNIVNLCKPNSLFNQGLQPVVYSVRDAHQKGHGWLRSGTDIYYFANLFTRPPRNAASFPSIEPTENVLSITAATSTAPVMTYYTLTFTLEFWNADDTYLIAHSYPYTLSMHQLHIENILQTGFDVHRFDVHRILRHSSLCTTVSGRSCDLLTISDFNVAKNELDARKAVFMTSRVHPGESQASWMMRGVIDFLLGNSKVAQILRRMFVFQIIPILNPDGVYYGNSRCGLAACDLNRQWQNPSKALHPTIFHAKELLVKERSSRGVVFYCDIHGHSRKKNVFMYGCDTKRKPNPAARTFVKLFSMQQTAKKYISFSDCSFKVSKDKETTARVVVANELKINWSFTLEASFCGANYGELQNTHFNTKHLREVGASLCETLFQACISNINARDRLVAIVDDATVCIPEKIEPCLREAGVITENTSVDDDANTNHRSSFQKAKTGSNRKIEIAPKSVKKKNSKARAIGTSEAGTSKPVDTNEGPGRRRRLSQQSKSASMVTGLGGVATIDTSASCFDLAYIPPPKLSGRKLRSKFPKVRRTKSSPDGHVKYRRQKILSLASNDDGDENKGTRGQAATADGTSSDWSLNDSIMPPVSSSMLSTVPGPPTTSIRASYSESSYVRSSKSIPFPYPSSILGIQLRDTSALLQSEVMTRSPKAPGNRFRFRGAGRQFAAVNTIPRTTIHDILRSDSVTAFQSYDPDLINASTMVIRQRGSNPTSNNSIGSTDEKNVSPPSSNYLSFPSVI</sequence>
<feature type="region of interest" description="Disordered" evidence="4">
    <location>
        <begin position="685"/>
        <end position="747"/>
    </location>
</feature>
<evidence type="ECO:0000256" key="3">
    <source>
        <dbReference type="PROSITE-ProRule" id="PRU01379"/>
    </source>
</evidence>
<feature type="domain" description="Peptidase M14" evidence="5">
    <location>
        <begin position="267"/>
        <end position="545"/>
    </location>
</feature>
<dbReference type="Gene3D" id="2.60.40.3120">
    <property type="match status" value="1"/>
</dbReference>
<dbReference type="GO" id="GO:0008270">
    <property type="term" value="F:zinc ion binding"/>
    <property type="evidence" value="ECO:0007669"/>
    <property type="project" value="InterPro"/>
</dbReference>
<dbReference type="InterPro" id="IPR000834">
    <property type="entry name" value="Peptidase_M14"/>
</dbReference>
<keyword evidence="6" id="KW-0645">Protease</keyword>
<keyword evidence="6" id="KW-0378">Hydrolase</keyword>
<dbReference type="OrthoDB" id="10253041at2759"/>
<dbReference type="Pfam" id="PF00246">
    <property type="entry name" value="Peptidase_M14"/>
    <property type="match status" value="1"/>
</dbReference>
<keyword evidence="6" id="KW-0482">Metalloprotease</keyword>
<name>A0A225X5U9_9STRA</name>
<dbReference type="STRING" id="4795.A0A225X5U9"/>
<feature type="compositionally biased region" description="Polar residues" evidence="4">
    <location>
        <begin position="738"/>
        <end position="747"/>
    </location>
</feature>
<organism evidence="6 7">
    <name type="scientific">Phytophthora megakarya</name>
    <dbReference type="NCBI Taxonomy" id="4795"/>
    <lineage>
        <taxon>Eukaryota</taxon>
        <taxon>Sar</taxon>
        <taxon>Stramenopiles</taxon>
        <taxon>Oomycota</taxon>
        <taxon>Peronosporomycetes</taxon>
        <taxon>Peronosporales</taxon>
        <taxon>Peronosporaceae</taxon>
        <taxon>Phytophthora</taxon>
    </lineage>
</organism>
<proteinExistence type="inferred from homology"/>
<dbReference type="EMBL" id="NBNE01000006">
    <property type="protein sequence ID" value="OWZ24648.1"/>
    <property type="molecule type" value="Genomic_DNA"/>
</dbReference>
<dbReference type="PANTHER" id="PTHR12756">
    <property type="entry name" value="CYTOSOLIC CARBOXYPEPTIDASE"/>
    <property type="match status" value="1"/>
</dbReference>
<evidence type="ECO:0000313" key="7">
    <source>
        <dbReference type="Proteomes" id="UP000198211"/>
    </source>
</evidence>
<feature type="region of interest" description="Disordered" evidence="4">
    <location>
        <begin position="871"/>
        <end position="904"/>
    </location>
</feature>